<dbReference type="InterPro" id="IPR008271">
    <property type="entry name" value="Ser/Thr_kinase_AS"/>
</dbReference>
<feature type="transmembrane region" description="Helical" evidence="1">
    <location>
        <begin position="20"/>
        <end position="42"/>
    </location>
</feature>
<dbReference type="PANTHER" id="PTHR27003:SF59">
    <property type="entry name" value="PROTEIN KINASE DOMAIN-CONTAINING PROTEIN"/>
    <property type="match status" value="1"/>
</dbReference>
<dbReference type="InterPro" id="IPR045272">
    <property type="entry name" value="ANXUR1/2-like"/>
</dbReference>
<keyword evidence="1" id="KW-0472">Membrane</keyword>
<dbReference type="SUPFAM" id="SSF56112">
    <property type="entry name" value="Protein kinase-like (PK-like)"/>
    <property type="match status" value="1"/>
</dbReference>
<dbReference type="PROSITE" id="PS50011">
    <property type="entry name" value="PROTEIN_KINASE_DOM"/>
    <property type="match status" value="1"/>
</dbReference>
<keyword evidence="4" id="KW-1185">Reference proteome</keyword>
<dbReference type="Pfam" id="PF07714">
    <property type="entry name" value="PK_Tyr_Ser-Thr"/>
    <property type="match status" value="1"/>
</dbReference>
<feature type="domain" description="Protein kinase" evidence="2">
    <location>
        <begin position="17"/>
        <end position="276"/>
    </location>
</feature>
<sequence length="276" mass="31228">MEARLTSGKTENGKLRNVRLCLIGSAVGGVVLISVSLVVILFCLKSRKAKPVENSNWPMVSVYRKYTEVFWNSKTEITVLSKFGHQHLFVSLIGYCDERYEMILVYEFMEKGTLREHLYSSKEDLGKSSSESELSWGQRLQICIGAANGLDYLHTGLSEPIIHRDIKSTNILLDEHYVAKVADFGLSKSGPPEQTHIVTDVKGKINSNSLRKFGETVEKCLQEDGTVRPNMKHVIWDLKYALQLQHPAMPQESHEDSTTDVSWQLVALYLTHALRM</sequence>
<accession>A0ABS8TFZ7</accession>
<dbReference type="EMBL" id="JACEIK010001484">
    <property type="protein sequence ID" value="MCD7469773.1"/>
    <property type="molecule type" value="Genomic_DNA"/>
</dbReference>
<comment type="caution">
    <text evidence="3">The sequence shown here is derived from an EMBL/GenBank/DDBJ whole genome shotgun (WGS) entry which is preliminary data.</text>
</comment>
<evidence type="ECO:0000259" key="2">
    <source>
        <dbReference type="PROSITE" id="PS50011"/>
    </source>
</evidence>
<protein>
    <recommendedName>
        <fullName evidence="2">Protein kinase domain-containing protein</fullName>
    </recommendedName>
</protein>
<dbReference type="Gene3D" id="3.30.200.20">
    <property type="entry name" value="Phosphorylase Kinase, domain 1"/>
    <property type="match status" value="1"/>
</dbReference>
<dbReference type="SMART" id="SM00220">
    <property type="entry name" value="S_TKc"/>
    <property type="match status" value="1"/>
</dbReference>
<proteinExistence type="predicted"/>
<dbReference type="Gene3D" id="1.10.510.10">
    <property type="entry name" value="Transferase(Phosphotransferase) domain 1"/>
    <property type="match status" value="1"/>
</dbReference>
<organism evidence="3 4">
    <name type="scientific">Datura stramonium</name>
    <name type="common">Jimsonweed</name>
    <name type="synonym">Common thornapple</name>
    <dbReference type="NCBI Taxonomy" id="4076"/>
    <lineage>
        <taxon>Eukaryota</taxon>
        <taxon>Viridiplantae</taxon>
        <taxon>Streptophyta</taxon>
        <taxon>Embryophyta</taxon>
        <taxon>Tracheophyta</taxon>
        <taxon>Spermatophyta</taxon>
        <taxon>Magnoliopsida</taxon>
        <taxon>eudicotyledons</taxon>
        <taxon>Gunneridae</taxon>
        <taxon>Pentapetalae</taxon>
        <taxon>asterids</taxon>
        <taxon>lamiids</taxon>
        <taxon>Solanales</taxon>
        <taxon>Solanaceae</taxon>
        <taxon>Solanoideae</taxon>
        <taxon>Datureae</taxon>
        <taxon>Datura</taxon>
    </lineage>
</organism>
<evidence type="ECO:0000313" key="3">
    <source>
        <dbReference type="EMBL" id="MCD7469773.1"/>
    </source>
</evidence>
<keyword evidence="1" id="KW-1133">Transmembrane helix</keyword>
<dbReference type="PROSITE" id="PS00108">
    <property type="entry name" value="PROTEIN_KINASE_ST"/>
    <property type="match status" value="1"/>
</dbReference>
<dbReference type="InterPro" id="IPR001245">
    <property type="entry name" value="Ser-Thr/Tyr_kinase_cat_dom"/>
</dbReference>
<dbReference type="PANTHER" id="PTHR27003">
    <property type="entry name" value="OS07G0166700 PROTEIN"/>
    <property type="match status" value="1"/>
</dbReference>
<keyword evidence="1" id="KW-0812">Transmembrane</keyword>
<gene>
    <name evidence="3" type="ORF">HAX54_009018</name>
</gene>
<evidence type="ECO:0000256" key="1">
    <source>
        <dbReference type="SAM" id="Phobius"/>
    </source>
</evidence>
<name>A0ABS8TFZ7_DATST</name>
<evidence type="ECO:0000313" key="4">
    <source>
        <dbReference type="Proteomes" id="UP000823775"/>
    </source>
</evidence>
<dbReference type="InterPro" id="IPR011009">
    <property type="entry name" value="Kinase-like_dom_sf"/>
</dbReference>
<dbReference type="InterPro" id="IPR000719">
    <property type="entry name" value="Prot_kinase_dom"/>
</dbReference>
<dbReference type="Proteomes" id="UP000823775">
    <property type="component" value="Unassembled WGS sequence"/>
</dbReference>
<reference evidence="3 4" key="1">
    <citation type="journal article" date="2021" name="BMC Genomics">
        <title>Datura genome reveals duplications of psychoactive alkaloid biosynthetic genes and high mutation rate following tissue culture.</title>
        <authorList>
            <person name="Rajewski A."/>
            <person name="Carter-House D."/>
            <person name="Stajich J."/>
            <person name="Litt A."/>
        </authorList>
    </citation>
    <scope>NUCLEOTIDE SEQUENCE [LARGE SCALE GENOMIC DNA]</scope>
    <source>
        <strain evidence="3">AR-01</strain>
    </source>
</reference>